<gene>
    <name evidence="1" type="ORF">RPERSI_LOCUS10072</name>
</gene>
<feature type="non-terminal residue" evidence="1">
    <location>
        <position position="1"/>
    </location>
</feature>
<comment type="caution">
    <text evidence="1">The sequence shown here is derived from an EMBL/GenBank/DDBJ whole genome shotgun (WGS) entry which is preliminary data.</text>
</comment>
<protein>
    <submittedName>
        <fullName evidence="1">11921_t:CDS:1</fullName>
    </submittedName>
</protein>
<dbReference type="Proteomes" id="UP000789920">
    <property type="component" value="Unassembled WGS sequence"/>
</dbReference>
<evidence type="ECO:0000313" key="2">
    <source>
        <dbReference type="Proteomes" id="UP000789920"/>
    </source>
</evidence>
<proteinExistence type="predicted"/>
<name>A0ACA9PD17_9GLOM</name>
<reference evidence="1" key="1">
    <citation type="submission" date="2021-06" db="EMBL/GenBank/DDBJ databases">
        <authorList>
            <person name="Kallberg Y."/>
            <person name="Tangrot J."/>
            <person name="Rosling A."/>
        </authorList>
    </citation>
    <scope>NUCLEOTIDE SEQUENCE</scope>
    <source>
        <strain evidence="1">MA461A</strain>
    </source>
</reference>
<evidence type="ECO:0000313" key="1">
    <source>
        <dbReference type="EMBL" id="CAG8702059.1"/>
    </source>
</evidence>
<keyword evidence="2" id="KW-1185">Reference proteome</keyword>
<accession>A0ACA9PD17</accession>
<sequence length="363" mass="41112">LIDGFFGGFAALTAVMYAYGPIIGGKIVEYTNDLLSTFYVSLTISIMMFLFVLFILPESLSKERQLENQKRQLDQEQKNGGSTRFKKIFNIFTPLSIFLTDFSQNNERFQTTRNKDRIPAINATRYSLLSTAGISLMCSFALSGIQSIFLLYIRYKFELPLVEQGYLLSAMFFTRVITLMFLFPIFIKMFKKRHYNYKENLRRQEDVDVVVENEIIIQNEKRMNRELVFDIWAVRIGLAIDVVAYSLYAIATNGVLLFAGACLGAVSVVVVPALKSIQTNLIPPSQTGQLLGAFSVLDSMTNIVAPTIYNTIYSILVMEDMPHLIWYSIAGIFAIGCLLSFGIKPRKSQDKTVETDNVEIINL</sequence>
<dbReference type="EMBL" id="CAJVQC010019545">
    <property type="protein sequence ID" value="CAG8702059.1"/>
    <property type="molecule type" value="Genomic_DNA"/>
</dbReference>
<organism evidence="1 2">
    <name type="scientific">Racocetra persica</name>
    <dbReference type="NCBI Taxonomy" id="160502"/>
    <lineage>
        <taxon>Eukaryota</taxon>
        <taxon>Fungi</taxon>
        <taxon>Fungi incertae sedis</taxon>
        <taxon>Mucoromycota</taxon>
        <taxon>Glomeromycotina</taxon>
        <taxon>Glomeromycetes</taxon>
        <taxon>Diversisporales</taxon>
        <taxon>Gigasporaceae</taxon>
        <taxon>Racocetra</taxon>
    </lineage>
</organism>